<protein>
    <recommendedName>
        <fullName evidence="10">Dihydrolipoyl dehydrogenase</fullName>
        <ecNumber evidence="10">1.8.1.4</ecNumber>
    </recommendedName>
</protein>
<dbReference type="InterPro" id="IPR004099">
    <property type="entry name" value="Pyr_nucl-diS_OxRdtase_dimer"/>
</dbReference>
<dbReference type="InterPro" id="IPR000089">
    <property type="entry name" value="Biotin_lipoyl"/>
</dbReference>
<keyword evidence="8" id="KW-1015">Disulfide bond</keyword>
<dbReference type="KEGG" id="dmp:FAK_08370"/>
<evidence type="ECO:0000259" key="11">
    <source>
        <dbReference type="PROSITE" id="PS50968"/>
    </source>
</evidence>
<dbReference type="GO" id="GO:0006103">
    <property type="term" value="P:2-oxoglutarate metabolic process"/>
    <property type="evidence" value="ECO:0007669"/>
    <property type="project" value="TreeGrafter"/>
</dbReference>
<dbReference type="Gene3D" id="2.40.50.100">
    <property type="match status" value="1"/>
</dbReference>
<dbReference type="InterPro" id="IPR016156">
    <property type="entry name" value="FAD/NAD-linked_Rdtase_dimer_sf"/>
</dbReference>
<comment type="miscellaneous">
    <text evidence="10">The active site is a redox-active disulfide bond.</text>
</comment>
<dbReference type="RefSeq" id="WP_338605517.1">
    <property type="nucleotide sequence ID" value="NZ_AP028679.1"/>
</dbReference>
<dbReference type="PRINTS" id="PR00368">
    <property type="entry name" value="FADPNR"/>
</dbReference>
<dbReference type="PROSITE" id="PS00189">
    <property type="entry name" value="LIPOYL"/>
    <property type="match status" value="1"/>
</dbReference>
<dbReference type="PRINTS" id="PR00411">
    <property type="entry name" value="PNDRDTASEI"/>
</dbReference>
<reference evidence="13" key="1">
    <citation type="journal article" date="2023" name="Arch. Microbiol.">
        <title>Desulfoferula mesophilus gen. nov. sp. nov., a mesophilic sulfate-reducing bacterium isolated from a brackish lake sediment.</title>
        <authorList>
            <person name="Watanabe T."/>
            <person name="Yabe T."/>
            <person name="Tsuji J.M."/>
            <person name="Fukui M."/>
        </authorList>
    </citation>
    <scope>NUCLEOTIDE SEQUENCE [LARGE SCALE GENOMIC DNA]</scope>
    <source>
        <strain evidence="13">12FAK</strain>
    </source>
</reference>
<dbReference type="InterPro" id="IPR023753">
    <property type="entry name" value="FAD/NAD-binding_dom"/>
</dbReference>
<dbReference type="CDD" id="cd06849">
    <property type="entry name" value="lipoyl_domain"/>
    <property type="match status" value="1"/>
</dbReference>
<keyword evidence="13" id="KW-1185">Reference proteome</keyword>
<dbReference type="PANTHER" id="PTHR22912">
    <property type="entry name" value="DISULFIDE OXIDOREDUCTASE"/>
    <property type="match status" value="1"/>
</dbReference>
<evidence type="ECO:0000313" key="12">
    <source>
        <dbReference type="EMBL" id="BEQ13771.1"/>
    </source>
</evidence>
<dbReference type="InterPro" id="IPR036188">
    <property type="entry name" value="FAD/NAD-bd_sf"/>
</dbReference>
<dbReference type="Gene3D" id="3.50.50.60">
    <property type="entry name" value="FAD/NAD(P)-binding domain"/>
    <property type="match status" value="2"/>
</dbReference>
<dbReference type="Pfam" id="PF00364">
    <property type="entry name" value="Biotin_lipoyl"/>
    <property type="match status" value="1"/>
</dbReference>
<evidence type="ECO:0000256" key="10">
    <source>
        <dbReference type="RuleBase" id="RU003692"/>
    </source>
</evidence>
<dbReference type="EMBL" id="AP028679">
    <property type="protein sequence ID" value="BEQ13771.1"/>
    <property type="molecule type" value="Genomic_DNA"/>
</dbReference>
<dbReference type="Pfam" id="PF02852">
    <property type="entry name" value="Pyr_redox_dim"/>
    <property type="match status" value="1"/>
</dbReference>
<evidence type="ECO:0000256" key="9">
    <source>
        <dbReference type="ARBA" id="ARBA00023284"/>
    </source>
</evidence>
<dbReference type="Proteomes" id="UP001366166">
    <property type="component" value="Chromosome"/>
</dbReference>
<accession>A0AAU9E9I9</accession>
<evidence type="ECO:0000256" key="8">
    <source>
        <dbReference type="ARBA" id="ARBA00023157"/>
    </source>
</evidence>
<comment type="similarity">
    <text evidence="2 10">Belongs to the class-I pyridine nucleotide-disulfide oxidoreductase family.</text>
</comment>
<dbReference type="SUPFAM" id="SSF55424">
    <property type="entry name" value="FAD/NAD-linked reductases, dimerisation (C-terminal) domain"/>
    <property type="match status" value="1"/>
</dbReference>
<evidence type="ECO:0000256" key="1">
    <source>
        <dbReference type="ARBA" id="ARBA00001938"/>
    </source>
</evidence>
<evidence type="ECO:0000256" key="3">
    <source>
        <dbReference type="ARBA" id="ARBA00022630"/>
    </source>
</evidence>
<feature type="domain" description="Lipoyl-binding" evidence="11">
    <location>
        <begin position="2"/>
        <end position="77"/>
    </location>
</feature>
<dbReference type="InterPro" id="IPR003016">
    <property type="entry name" value="2-oxoA_DH_lipoyl-BS"/>
</dbReference>
<dbReference type="Gene3D" id="3.30.390.30">
    <property type="match status" value="1"/>
</dbReference>
<evidence type="ECO:0000256" key="6">
    <source>
        <dbReference type="ARBA" id="ARBA00023002"/>
    </source>
</evidence>
<dbReference type="AlphaFoldDB" id="A0AAU9E9I9"/>
<keyword evidence="7 10" id="KW-0520">NAD</keyword>
<dbReference type="PROSITE" id="PS00076">
    <property type="entry name" value="PYRIDINE_REDOX_1"/>
    <property type="match status" value="1"/>
</dbReference>
<dbReference type="InterPro" id="IPR050151">
    <property type="entry name" value="Class-I_Pyr_Nuc-Dis_Oxidored"/>
</dbReference>
<dbReference type="PROSITE" id="PS50968">
    <property type="entry name" value="BIOTINYL_LIPOYL"/>
    <property type="match status" value="1"/>
</dbReference>
<dbReference type="InterPro" id="IPR011053">
    <property type="entry name" value="Single_hybrid_motif"/>
</dbReference>
<dbReference type="InterPro" id="IPR006258">
    <property type="entry name" value="Lipoamide_DH"/>
</dbReference>
<evidence type="ECO:0000256" key="4">
    <source>
        <dbReference type="ARBA" id="ARBA00022823"/>
    </source>
</evidence>
<dbReference type="FunFam" id="3.30.390.30:FF:000001">
    <property type="entry name" value="Dihydrolipoyl dehydrogenase"/>
    <property type="match status" value="1"/>
</dbReference>
<evidence type="ECO:0000313" key="13">
    <source>
        <dbReference type="Proteomes" id="UP001366166"/>
    </source>
</evidence>
<dbReference type="EC" id="1.8.1.4" evidence="10"/>
<evidence type="ECO:0000256" key="2">
    <source>
        <dbReference type="ARBA" id="ARBA00007532"/>
    </source>
</evidence>
<keyword evidence="9 10" id="KW-0676">Redox-active center</keyword>
<dbReference type="GO" id="GO:0005737">
    <property type="term" value="C:cytoplasm"/>
    <property type="evidence" value="ECO:0007669"/>
    <property type="project" value="UniProtKB-ARBA"/>
</dbReference>
<keyword evidence="3 10" id="KW-0285">Flavoprotein</keyword>
<dbReference type="GO" id="GO:0050660">
    <property type="term" value="F:flavin adenine dinucleotide binding"/>
    <property type="evidence" value="ECO:0007669"/>
    <property type="project" value="InterPro"/>
</dbReference>
<dbReference type="Pfam" id="PF07992">
    <property type="entry name" value="Pyr_redox_2"/>
    <property type="match status" value="1"/>
</dbReference>
<sequence length="582" mass="60225">MAVEIVLPMLGVTVEKGTIIEWLKTEGDAVAKGESLYIVEADKVTTEVESPSDGILGRILVPAGVEVPVLTVVGVIVAQGEAVPDNYQVVGGAAEAPAPAPAPEPAADAYSAATPQAEAQNYDYDVAVIGGGPGGYVAAIRAGQMGARVLLAEKDALGGTCLNRGCIPTKSLLSDVHPLHQIRKSAVYTGAGKLAASLSKMMQRKDEVVGRMSAGVEGLLKANKVTLSKTEAKFVDAHTLELTGPEGAKKVSAAKVIIATGSRPSEVPPLPVDGKAVINSDHALSLKEAPKSMVIVGGGVIGVELATIFSLLGSKVTIVELLPSIVAMEDPEAVAALKSALEELGIEIITEARAQKVKKGKNGPSLVITNGDDRERTLKASLVLVAVGRAPNTEGWGRDALGLEMDGPFVKVNARMETSVPGVYAIGDVVGKSMLAHTASEEGVVAVENLMGASRQMDYDRIPNCVYTFPEVASVGLREAQAASRGLKVKVGKFPYRFSGKAAAMGEEQGLVKIVSDPELGEILGACIVGQHATDLIGAVALAMDLEATVDDLGEVVMGHPTLAETVKEAALDCLGRAIHKP</sequence>
<gene>
    <name evidence="12" type="primary">acoL</name>
    <name evidence="12" type="ORF">FAK_08370</name>
</gene>
<name>A0AAU9E9I9_9BACT</name>
<dbReference type="InterPro" id="IPR012999">
    <property type="entry name" value="Pyr_OxRdtase_I_AS"/>
</dbReference>
<keyword evidence="5 10" id="KW-0274">FAD</keyword>
<evidence type="ECO:0000256" key="7">
    <source>
        <dbReference type="ARBA" id="ARBA00023027"/>
    </source>
</evidence>
<dbReference type="GO" id="GO:0004148">
    <property type="term" value="F:dihydrolipoyl dehydrogenase (NADH) activity"/>
    <property type="evidence" value="ECO:0007669"/>
    <property type="project" value="UniProtKB-EC"/>
</dbReference>
<dbReference type="SUPFAM" id="SSF51905">
    <property type="entry name" value="FAD/NAD(P)-binding domain"/>
    <property type="match status" value="1"/>
</dbReference>
<dbReference type="NCBIfam" id="TIGR01350">
    <property type="entry name" value="lipoamide_DH"/>
    <property type="match status" value="1"/>
</dbReference>
<dbReference type="PANTHER" id="PTHR22912:SF151">
    <property type="entry name" value="DIHYDROLIPOYL DEHYDROGENASE, MITOCHONDRIAL"/>
    <property type="match status" value="1"/>
</dbReference>
<keyword evidence="6 10" id="KW-0560">Oxidoreductase</keyword>
<proteinExistence type="inferred from homology"/>
<organism evidence="12 13">
    <name type="scientific">Desulfoferula mesophila</name>
    <dbReference type="NCBI Taxonomy" id="3058419"/>
    <lineage>
        <taxon>Bacteria</taxon>
        <taxon>Pseudomonadati</taxon>
        <taxon>Thermodesulfobacteriota</taxon>
        <taxon>Desulfarculia</taxon>
        <taxon>Desulfarculales</taxon>
        <taxon>Desulfarculaceae</taxon>
        <taxon>Desulfoferula</taxon>
    </lineage>
</organism>
<comment type="cofactor">
    <cofactor evidence="1">
        <name>(R)-lipoate</name>
        <dbReference type="ChEBI" id="CHEBI:83088"/>
    </cofactor>
</comment>
<comment type="catalytic activity">
    <reaction evidence="10">
        <text>N(6)-[(R)-dihydrolipoyl]-L-lysyl-[protein] + NAD(+) = N(6)-[(R)-lipoyl]-L-lysyl-[protein] + NADH + H(+)</text>
        <dbReference type="Rhea" id="RHEA:15045"/>
        <dbReference type="Rhea" id="RHEA-COMP:10474"/>
        <dbReference type="Rhea" id="RHEA-COMP:10475"/>
        <dbReference type="ChEBI" id="CHEBI:15378"/>
        <dbReference type="ChEBI" id="CHEBI:57540"/>
        <dbReference type="ChEBI" id="CHEBI:57945"/>
        <dbReference type="ChEBI" id="CHEBI:83099"/>
        <dbReference type="ChEBI" id="CHEBI:83100"/>
        <dbReference type="EC" id="1.8.1.4"/>
    </reaction>
</comment>
<comment type="cofactor">
    <cofactor evidence="10">
        <name>FAD</name>
        <dbReference type="ChEBI" id="CHEBI:57692"/>
    </cofactor>
    <text evidence="10">Binds 1 FAD per subunit.</text>
</comment>
<dbReference type="SUPFAM" id="SSF51230">
    <property type="entry name" value="Single hybrid motif"/>
    <property type="match status" value="1"/>
</dbReference>
<keyword evidence="4" id="KW-0450">Lipoyl</keyword>
<evidence type="ECO:0000256" key="5">
    <source>
        <dbReference type="ARBA" id="ARBA00022827"/>
    </source>
</evidence>